<dbReference type="AlphaFoldDB" id="A0A371HN20"/>
<gene>
    <name evidence="1" type="ORF">CR513_12147</name>
</gene>
<name>A0A371HN20_MUCPR</name>
<sequence length="101" mass="11739">MNLLKYFFKKPALMGRIALWQMALPEYDIVYTNQKVVVVEQLAYHPLNEYHPLLHEFPDEHIMVVEKDVLEAEIDEWKLWFDGASNLLGNRIGVVLASPKG</sequence>
<dbReference type="EMBL" id="QJKJ01002135">
    <property type="protein sequence ID" value="RDY04169.1"/>
    <property type="molecule type" value="Genomic_DNA"/>
</dbReference>
<accession>A0A371HN20</accession>
<evidence type="ECO:0000313" key="1">
    <source>
        <dbReference type="EMBL" id="RDY04169.1"/>
    </source>
</evidence>
<proteinExistence type="predicted"/>
<dbReference type="PANTHER" id="PTHR48475">
    <property type="entry name" value="RIBONUCLEASE H"/>
    <property type="match status" value="1"/>
</dbReference>
<keyword evidence="2" id="KW-1185">Reference proteome</keyword>
<comment type="caution">
    <text evidence="1">The sequence shown here is derived from an EMBL/GenBank/DDBJ whole genome shotgun (WGS) entry which is preliminary data.</text>
</comment>
<dbReference type="Proteomes" id="UP000257109">
    <property type="component" value="Unassembled WGS sequence"/>
</dbReference>
<feature type="non-terminal residue" evidence="1">
    <location>
        <position position="1"/>
    </location>
</feature>
<evidence type="ECO:0000313" key="2">
    <source>
        <dbReference type="Proteomes" id="UP000257109"/>
    </source>
</evidence>
<organism evidence="1 2">
    <name type="scientific">Mucuna pruriens</name>
    <name type="common">Velvet bean</name>
    <name type="synonym">Dolichos pruriens</name>
    <dbReference type="NCBI Taxonomy" id="157652"/>
    <lineage>
        <taxon>Eukaryota</taxon>
        <taxon>Viridiplantae</taxon>
        <taxon>Streptophyta</taxon>
        <taxon>Embryophyta</taxon>
        <taxon>Tracheophyta</taxon>
        <taxon>Spermatophyta</taxon>
        <taxon>Magnoliopsida</taxon>
        <taxon>eudicotyledons</taxon>
        <taxon>Gunneridae</taxon>
        <taxon>Pentapetalae</taxon>
        <taxon>rosids</taxon>
        <taxon>fabids</taxon>
        <taxon>Fabales</taxon>
        <taxon>Fabaceae</taxon>
        <taxon>Papilionoideae</taxon>
        <taxon>50 kb inversion clade</taxon>
        <taxon>NPAAA clade</taxon>
        <taxon>indigoferoid/millettioid clade</taxon>
        <taxon>Phaseoleae</taxon>
        <taxon>Mucuna</taxon>
    </lineage>
</organism>
<evidence type="ECO:0008006" key="3">
    <source>
        <dbReference type="Google" id="ProtNLM"/>
    </source>
</evidence>
<dbReference type="OrthoDB" id="1730907at2759"/>
<protein>
    <recommendedName>
        <fullName evidence="3">Reverse transcriptase RNase H-like domain-containing protein</fullName>
    </recommendedName>
</protein>
<dbReference type="PANTHER" id="PTHR48475:SF1">
    <property type="entry name" value="RNASE H TYPE-1 DOMAIN-CONTAINING PROTEIN"/>
    <property type="match status" value="1"/>
</dbReference>
<reference evidence="1" key="1">
    <citation type="submission" date="2018-05" db="EMBL/GenBank/DDBJ databases">
        <title>Draft genome of Mucuna pruriens seed.</title>
        <authorList>
            <person name="Nnadi N.E."/>
            <person name="Vos R."/>
            <person name="Hasami M.H."/>
            <person name="Devisetty U.K."/>
            <person name="Aguiy J.C."/>
        </authorList>
    </citation>
    <scope>NUCLEOTIDE SEQUENCE [LARGE SCALE GENOMIC DNA]</scope>
    <source>
        <strain evidence="1">JCA_2017</strain>
    </source>
</reference>